<dbReference type="PANTHER" id="PTHR10353">
    <property type="entry name" value="GLYCOSYL HYDROLASE"/>
    <property type="match status" value="1"/>
</dbReference>
<keyword evidence="4 7" id="KW-0326">Glycosidase</keyword>
<dbReference type="EMBL" id="CDMY01000424">
    <property type="protein sequence ID" value="CEM11757.1"/>
    <property type="molecule type" value="Genomic_DNA"/>
</dbReference>
<dbReference type="Gene3D" id="3.20.20.80">
    <property type="entry name" value="Glycosidases"/>
    <property type="match status" value="1"/>
</dbReference>
<proteinExistence type="inferred from homology"/>
<dbReference type="PRINTS" id="PR00131">
    <property type="entry name" value="GLHYDRLASE1"/>
</dbReference>
<sequence>MLHDAIGKLEADGTLTKPFMWGTATAAYQVEGGWNEGGRTPSHWDTFTHSRGMANADVACDFYHKYPEDIQLMKRLGFTHFRYSISWSRVMNGKLRNEQGIQFYRTLTQELLANGIEPVVTLYHWDLPAHYDWREESVVEAFADFADMMFSELPDVKYWITLNEPWVFCFQGYHFGLHAPGAPGSEKVSDMLHCGHHALLAHARAHGIWKERYAPSRPDAQLGITLNSDWFEPLDSNSAADRALSDKKVDLMLGWFAEPIYGLGDYSANVKGYFGGALPVFTEEEIAAVKGSSDFFGLNHYTSSFVDSTRGEGFEAEVRARHGAPIGAKAGSDWLYIVPWGFNRLLAYIKRRWNPKSIIVTENGVSDHDSGDGDVASLINDHGRVKFYQDYLTEMAKAILEDDVPVVGYFAWTLLDNFEWDKGYVERFGLVYVDFTDPGRRRVVKQSAEYVGGLMAQADSCR</sequence>
<dbReference type="PANTHER" id="PTHR10353:SF36">
    <property type="entry name" value="LP05116P"/>
    <property type="match status" value="1"/>
</dbReference>
<evidence type="ECO:0000256" key="1">
    <source>
        <dbReference type="ARBA" id="ARBA00010838"/>
    </source>
</evidence>
<dbReference type="PhylomeDB" id="A0A0G4FEU2"/>
<dbReference type="AlphaFoldDB" id="A0A0G4FEU2"/>
<dbReference type="InterPro" id="IPR033132">
    <property type="entry name" value="GH_1_N_CS"/>
</dbReference>
<evidence type="ECO:0000256" key="4">
    <source>
        <dbReference type="ARBA" id="ARBA00023295"/>
    </source>
</evidence>
<evidence type="ECO:0000256" key="5">
    <source>
        <dbReference type="PROSITE-ProRule" id="PRU10055"/>
    </source>
</evidence>
<evidence type="ECO:0000313" key="9">
    <source>
        <dbReference type="Proteomes" id="UP000041254"/>
    </source>
</evidence>
<keyword evidence="3 7" id="KW-0378">Hydrolase</keyword>
<dbReference type="Proteomes" id="UP000041254">
    <property type="component" value="Unassembled WGS sequence"/>
</dbReference>
<evidence type="ECO:0000256" key="6">
    <source>
        <dbReference type="RuleBase" id="RU003690"/>
    </source>
</evidence>
<reference evidence="8 9" key="1">
    <citation type="submission" date="2014-11" db="EMBL/GenBank/DDBJ databases">
        <authorList>
            <person name="Zhu J."/>
            <person name="Qi W."/>
            <person name="Song R."/>
        </authorList>
    </citation>
    <scope>NUCLEOTIDE SEQUENCE [LARGE SCALE GENOMIC DNA]</scope>
</reference>
<gene>
    <name evidence="8" type="ORF">Vbra_15202</name>
</gene>
<name>A0A0G4FEU2_VITBC</name>
<dbReference type="PROSITE" id="PS00653">
    <property type="entry name" value="GLYCOSYL_HYDROL_F1_2"/>
    <property type="match status" value="1"/>
</dbReference>
<evidence type="ECO:0000313" key="8">
    <source>
        <dbReference type="EMBL" id="CEM11757.1"/>
    </source>
</evidence>
<dbReference type="GO" id="GO:0008422">
    <property type="term" value="F:beta-glucosidase activity"/>
    <property type="evidence" value="ECO:0007669"/>
    <property type="project" value="TreeGrafter"/>
</dbReference>
<keyword evidence="9" id="KW-1185">Reference proteome</keyword>
<evidence type="ECO:0000256" key="2">
    <source>
        <dbReference type="ARBA" id="ARBA00012744"/>
    </source>
</evidence>
<evidence type="ECO:0000256" key="7">
    <source>
        <dbReference type="RuleBase" id="RU004468"/>
    </source>
</evidence>
<dbReference type="STRING" id="1169540.A0A0G4FEU2"/>
<evidence type="ECO:0000256" key="3">
    <source>
        <dbReference type="ARBA" id="ARBA00022801"/>
    </source>
</evidence>
<accession>A0A0G4FEU2</accession>
<dbReference type="OrthoDB" id="65569at2759"/>
<dbReference type="GO" id="GO:0005975">
    <property type="term" value="P:carbohydrate metabolic process"/>
    <property type="evidence" value="ECO:0007669"/>
    <property type="project" value="InterPro"/>
</dbReference>
<protein>
    <recommendedName>
        <fullName evidence="2">beta-glucosidase</fullName>
        <ecNumber evidence="2">3.2.1.21</ecNumber>
    </recommendedName>
</protein>
<comment type="similarity">
    <text evidence="1 6">Belongs to the glycosyl hydrolase 1 family.</text>
</comment>
<dbReference type="InterPro" id="IPR001360">
    <property type="entry name" value="Glyco_hydro_1"/>
</dbReference>
<dbReference type="VEuPathDB" id="CryptoDB:Vbra_15202"/>
<dbReference type="InterPro" id="IPR018120">
    <property type="entry name" value="Glyco_hydro_1_AS"/>
</dbReference>
<dbReference type="EC" id="3.2.1.21" evidence="2"/>
<dbReference type="InterPro" id="IPR017853">
    <property type="entry name" value="GH"/>
</dbReference>
<organism evidence="8 9">
    <name type="scientific">Vitrella brassicaformis (strain CCMP3155)</name>
    <dbReference type="NCBI Taxonomy" id="1169540"/>
    <lineage>
        <taxon>Eukaryota</taxon>
        <taxon>Sar</taxon>
        <taxon>Alveolata</taxon>
        <taxon>Colpodellida</taxon>
        <taxon>Vitrellaceae</taxon>
        <taxon>Vitrella</taxon>
    </lineage>
</organism>
<dbReference type="InParanoid" id="A0A0G4FEU2"/>
<dbReference type="Pfam" id="PF00232">
    <property type="entry name" value="Glyco_hydro_1"/>
    <property type="match status" value="1"/>
</dbReference>
<dbReference type="PROSITE" id="PS00572">
    <property type="entry name" value="GLYCOSYL_HYDROL_F1_1"/>
    <property type="match status" value="1"/>
</dbReference>
<dbReference type="SUPFAM" id="SSF51445">
    <property type="entry name" value="(Trans)glycosidases"/>
    <property type="match status" value="1"/>
</dbReference>
<feature type="active site" description="Nucleophile" evidence="5">
    <location>
        <position position="362"/>
    </location>
</feature>